<feature type="compositionally biased region" description="Acidic residues" evidence="1">
    <location>
        <begin position="140"/>
        <end position="160"/>
    </location>
</feature>
<dbReference type="KEGG" id="tva:4768893"/>
<organism evidence="2 3">
    <name type="scientific">Trichomonas vaginalis (strain ATCC PRA-98 / G3)</name>
    <dbReference type="NCBI Taxonomy" id="412133"/>
    <lineage>
        <taxon>Eukaryota</taxon>
        <taxon>Metamonada</taxon>
        <taxon>Parabasalia</taxon>
        <taxon>Trichomonadida</taxon>
        <taxon>Trichomonadidae</taxon>
        <taxon>Trichomonas</taxon>
    </lineage>
</organism>
<dbReference type="RefSeq" id="XP_001323179.1">
    <property type="nucleotide sequence ID" value="XM_001323144.1"/>
</dbReference>
<dbReference type="VEuPathDB" id="TrichDB:TVAGG3_0344190"/>
<dbReference type="AlphaFoldDB" id="A2E8L7"/>
<feature type="compositionally biased region" description="Low complexity" evidence="1">
    <location>
        <begin position="13"/>
        <end position="26"/>
    </location>
</feature>
<feature type="region of interest" description="Disordered" evidence="1">
    <location>
        <begin position="508"/>
        <end position="546"/>
    </location>
</feature>
<feature type="region of interest" description="Disordered" evidence="1">
    <location>
        <begin position="1"/>
        <end position="34"/>
    </location>
</feature>
<keyword evidence="3" id="KW-1185">Reference proteome</keyword>
<protein>
    <submittedName>
        <fullName evidence="2">Uncharacterized protein</fullName>
    </submittedName>
</protein>
<evidence type="ECO:0000313" key="2">
    <source>
        <dbReference type="EMBL" id="EAY10956.1"/>
    </source>
</evidence>
<sequence length="663" mass="74607">MSKKGKSKKGNSELPPGMELPPMEGMEGMDGDFEIQNMDDIELDEDDYAALGIEPPKKGKSKAKEAPAVIDPASLNLDEEGNIDDISLDEDELKAMGMDINDLDEDEKKMMQAKEKKKAPEKKPEAKKPAPKAKPKPEPEPEEDGDDEGDEEAPVEVEMNDEDEALLKEVVECEINELPDDNDNKETKIKLDKKDAKHSGSKEKFHKKDVAQITNYEDYFNFFAANVLNYIEFADDKENCQEYLERIKHMTPFVVQGKRAKFPPINAYKTPKPVPPFAMWNKISSGNPINIPPEFDIEKSPTDVLDKDFKELMRIATELKTRKQPKSALTVARAAKQVKDSIHKLTEPCFLTTDLITWEYPAENMNISAKEIAIHVINVTTTLKNYRLGFKIPGFTKELYVNASNVGETLNFAGLKPATSAKKFQSEQGILSLESDPSGKSKPVGQAHFSLVELNSDIKTQHKIAVAGSTVEFEILVNKPLVKEKIVIDSYEYHMSPLLVGQDLNIKAQPPKQDQPAAEPPKQAAKPAAKPASKPAAKQPAKPQIQIPEVRIMSDEELSLFWPGPVLERFQEIATEIVKYCKSHKMPVQPGLEDQARKVGEKIQEMTAKQESGELTLEIYKEEVKKAIEREKARIPTLEEKFREEHKAFVFMMVEHSKELEEM</sequence>
<reference evidence="2" key="2">
    <citation type="journal article" date="2007" name="Science">
        <title>Draft genome sequence of the sexually transmitted pathogen Trichomonas vaginalis.</title>
        <authorList>
            <person name="Carlton J.M."/>
            <person name="Hirt R.P."/>
            <person name="Silva J.C."/>
            <person name="Delcher A.L."/>
            <person name="Schatz M."/>
            <person name="Zhao Q."/>
            <person name="Wortman J.R."/>
            <person name="Bidwell S.L."/>
            <person name="Alsmark U.C.M."/>
            <person name="Besteiro S."/>
            <person name="Sicheritz-Ponten T."/>
            <person name="Noel C.J."/>
            <person name="Dacks J.B."/>
            <person name="Foster P.G."/>
            <person name="Simillion C."/>
            <person name="Van de Peer Y."/>
            <person name="Miranda-Saavedra D."/>
            <person name="Barton G.J."/>
            <person name="Westrop G.D."/>
            <person name="Mueller S."/>
            <person name="Dessi D."/>
            <person name="Fiori P.L."/>
            <person name="Ren Q."/>
            <person name="Paulsen I."/>
            <person name="Zhang H."/>
            <person name="Bastida-Corcuera F.D."/>
            <person name="Simoes-Barbosa A."/>
            <person name="Brown M.T."/>
            <person name="Hayes R.D."/>
            <person name="Mukherjee M."/>
            <person name="Okumura C.Y."/>
            <person name="Schneider R."/>
            <person name="Smith A.J."/>
            <person name="Vanacova S."/>
            <person name="Villalvazo M."/>
            <person name="Haas B.J."/>
            <person name="Pertea M."/>
            <person name="Feldblyum T.V."/>
            <person name="Utterback T.R."/>
            <person name="Shu C.L."/>
            <person name="Osoegawa K."/>
            <person name="de Jong P.J."/>
            <person name="Hrdy I."/>
            <person name="Horvathova L."/>
            <person name="Zubacova Z."/>
            <person name="Dolezal P."/>
            <person name="Malik S.B."/>
            <person name="Logsdon J.M. Jr."/>
            <person name="Henze K."/>
            <person name="Gupta A."/>
            <person name="Wang C.C."/>
            <person name="Dunne R.L."/>
            <person name="Upcroft J.A."/>
            <person name="Upcroft P."/>
            <person name="White O."/>
            <person name="Salzberg S.L."/>
            <person name="Tang P."/>
            <person name="Chiu C.-H."/>
            <person name="Lee Y.-S."/>
            <person name="Embley T.M."/>
            <person name="Coombs G.H."/>
            <person name="Mottram J.C."/>
            <person name="Tachezy J."/>
            <person name="Fraser-Liggett C.M."/>
            <person name="Johnson P.J."/>
        </authorList>
    </citation>
    <scope>NUCLEOTIDE SEQUENCE [LARGE SCALE GENOMIC DNA]</scope>
    <source>
        <strain evidence="2">G3</strain>
    </source>
</reference>
<dbReference type="EMBL" id="DS113328">
    <property type="protein sequence ID" value="EAY10956.1"/>
    <property type="molecule type" value="Genomic_DNA"/>
</dbReference>
<dbReference type="InParanoid" id="A2E8L7"/>
<feature type="region of interest" description="Disordered" evidence="1">
    <location>
        <begin position="52"/>
        <end position="76"/>
    </location>
</feature>
<dbReference type="OrthoDB" id="10612907at2759"/>
<proteinExistence type="predicted"/>
<dbReference type="Proteomes" id="UP000001542">
    <property type="component" value="Unassembled WGS sequence"/>
</dbReference>
<gene>
    <name evidence="2" type="ORF">TVAG_446580</name>
</gene>
<feature type="region of interest" description="Disordered" evidence="1">
    <location>
        <begin position="97"/>
        <end position="160"/>
    </location>
</feature>
<dbReference type="VEuPathDB" id="TrichDB:TVAG_446580"/>
<reference evidence="2" key="1">
    <citation type="submission" date="2006-10" db="EMBL/GenBank/DDBJ databases">
        <authorList>
            <person name="Amadeo P."/>
            <person name="Zhao Q."/>
            <person name="Wortman J."/>
            <person name="Fraser-Liggett C."/>
            <person name="Carlton J."/>
        </authorList>
    </citation>
    <scope>NUCLEOTIDE SEQUENCE</scope>
    <source>
        <strain evidence="2">G3</strain>
    </source>
</reference>
<name>A2E8L7_TRIV3</name>
<accession>A2E8L7</accession>
<dbReference type="SMR" id="A2E8L7"/>
<evidence type="ECO:0000256" key="1">
    <source>
        <dbReference type="SAM" id="MobiDB-lite"/>
    </source>
</evidence>
<evidence type="ECO:0000313" key="3">
    <source>
        <dbReference type="Proteomes" id="UP000001542"/>
    </source>
</evidence>